<reference evidence="2" key="1">
    <citation type="submission" date="2016-10" db="EMBL/GenBank/DDBJ databases">
        <authorList>
            <person name="de Groot N.N."/>
        </authorList>
    </citation>
    <scope>NUCLEOTIDE SEQUENCE [LARGE SCALE GENOMIC DNA]</scope>
    <source>
        <strain evidence="2">DSM 26000</strain>
    </source>
</reference>
<protein>
    <recommendedName>
        <fullName evidence="1">VWFA domain-containing protein</fullName>
    </recommendedName>
</protein>
<accession>A0A1I3FGU1</accession>
<evidence type="ECO:0000259" key="1">
    <source>
        <dbReference type="PROSITE" id="PS50234"/>
    </source>
</evidence>
<name>A0A1I3FGU1_9FLAO</name>
<dbReference type="AlphaFoldDB" id="A0A1I3FGU1"/>
<dbReference type="PROSITE" id="PS50234">
    <property type="entry name" value="VWFA"/>
    <property type="match status" value="1"/>
</dbReference>
<dbReference type="SUPFAM" id="SSF53300">
    <property type="entry name" value="vWA-like"/>
    <property type="match status" value="1"/>
</dbReference>
<dbReference type="InterPro" id="IPR002881">
    <property type="entry name" value="DUF58"/>
</dbReference>
<dbReference type="SMART" id="SM00327">
    <property type="entry name" value="VWA"/>
    <property type="match status" value="1"/>
</dbReference>
<keyword evidence="3" id="KW-1185">Reference proteome</keyword>
<proteinExistence type="predicted"/>
<dbReference type="PANTHER" id="PTHR33608">
    <property type="entry name" value="BLL2464 PROTEIN"/>
    <property type="match status" value="1"/>
</dbReference>
<dbReference type="InterPro" id="IPR002035">
    <property type="entry name" value="VWF_A"/>
</dbReference>
<feature type="domain" description="VWFA" evidence="1">
    <location>
        <begin position="78"/>
        <end position="260"/>
    </location>
</feature>
<dbReference type="Gene3D" id="3.40.50.410">
    <property type="entry name" value="von Willebrand factor, type A domain"/>
    <property type="match status" value="1"/>
</dbReference>
<dbReference type="PANTHER" id="PTHR33608:SF6">
    <property type="entry name" value="BLL2464 PROTEIN"/>
    <property type="match status" value="1"/>
</dbReference>
<dbReference type="CDD" id="cd00198">
    <property type="entry name" value="vWFA"/>
    <property type="match status" value="1"/>
</dbReference>
<dbReference type="STRING" id="1125876.SAMN05443292_1376"/>
<dbReference type="Pfam" id="PF01882">
    <property type="entry name" value="DUF58"/>
    <property type="match status" value="1"/>
</dbReference>
<dbReference type="InterPro" id="IPR036465">
    <property type="entry name" value="vWFA_dom_sf"/>
</dbReference>
<evidence type="ECO:0000313" key="2">
    <source>
        <dbReference type="EMBL" id="SFI10430.1"/>
    </source>
</evidence>
<dbReference type="OrthoDB" id="9776116at2"/>
<evidence type="ECO:0000313" key="3">
    <source>
        <dbReference type="Proteomes" id="UP000198931"/>
    </source>
</evidence>
<dbReference type="EMBL" id="FOQT01000002">
    <property type="protein sequence ID" value="SFI10430.1"/>
    <property type="molecule type" value="Genomic_DNA"/>
</dbReference>
<gene>
    <name evidence="2" type="ORF">SAMN05443292_1376</name>
</gene>
<dbReference type="RefSeq" id="WP_090079391.1">
    <property type="nucleotide sequence ID" value="NZ_FOQT01000002.1"/>
</dbReference>
<dbReference type="Proteomes" id="UP000198931">
    <property type="component" value="Unassembled WGS sequence"/>
</dbReference>
<sequence length="287" mass="33378">MEVKDIVKKVKQIEIRTRRRTESTLMGQYHSAFKGQGMTFSEVRPYQNGDEIRRMDWNKTARFREPFVKVMEEERELTMMILVDISASMNYGTRNELKKDFVAEIAASLGFSAAGNNDKVGLILFADKVYKVIPPKKGKKHILAILSSILTAEYVPAESKIDVALDYLMNIFKKKSLVFLFSDFEDEYNEKLVKIAAKKNQLLGLRIFDEKDEEIPDVGFAHFIDSETGKKIWANTSSARWRYDFAEKQKQKIKNIKENFEKSSGHFLNINTADDYSKILYQYFKRK</sequence>
<organism evidence="2 3">
    <name type="scientific">Halpernia frigidisoli</name>
    <dbReference type="NCBI Taxonomy" id="1125876"/>
    <lineage>
        <taxon>Bacteria</taxon>
        <taxon>Pseudomonadati</taxon>
        <taxon>Bacteroidota</taxon>
        <taxon>Flavobacteriia</taxon>
        <taxon>Flavobacteriales</taxon>
        <taxon>Weeksellaceae</taxon>
        <taxon>Chryseobacterium group</taxon>
        <taxon>Halpernia</taxon>
    </lineage>
</organism>